<evidence type="ECO:0000256" key="5">
    <source>
        <dbReference type="ARBA" id="ARBA00022989"/>
    </source>
</evidence>
<keyword evidence="4" id="KW-0812">Transmembrane</keyword>
<dbReference type="NCBIfam" id="TIGR02209">
    <property type="entry name" value="ftsL_broad"/>
    <property type="match status" value="1"/>
</dbReference>
<dbReference type="KEGG" id="bsan:CHH28_00340"/>
<evidence type="ECO:0000256" key="2">
    <source>
        <dbReference type="ARBA" id="ARBA00022475"/>
    </source>
</evidence>
<evidence type="ECO:0000313" key="10">
    <source>
        <dbReference type="Proteomes" id="UP000202440"/>
    </source>
</evidence>
<sequence length="86" mass="9894">MRLPIAAASVWMLVLVTALAQIVSAHSHRQWLVVWQQQDALRLQLLEEHTRLVLEKSTLTAHGRIDRLAREQLNMIDPQQIQVLVP</sequence>
<evidence type="ECO:0000256" key="6">
    <source>
        <dbReference type="ARBA" id="ARBA00023136"/>
    </source>
</evidence>
<keyword evidence="7" id="KW-0131">Cell cycle</keyword>
<dbReference type="InterPro" id="IPR011922">
    <property type="entry name" value="Cell_div_FtsL"/>
</dbReference>
<dbReference type="Proteomes" id="UP000202440">
    <property type="component" value="Chromosome"/>
</dbReference>
<keyword evidence="6" id="KW-0472">Membrane</keyword>
<evidence type="ECO:0000313" key="9">
    <source>
        <dbReference type="EMBL" id="ASP37227.1"/>
    </source>
</evidence>
<dbReference type="GO" id="GO:0032153">
    <property type="term" value="C:cell division site"/>
    <property type="evidence" value="ECO:0007669"/>
    <property type="project" value="TreeGrafter"/>
</dbReference>
<comment type="subcellular location">
    <subcellularLocation>
        <location evidence="1">Cell membrane</location>
        <topology evidence="1">Single-pass type II membrane protein</topology>
    </subcellularLocation>
</comment>
<dbReference type="AlphaFoldDB" id="A0A222FDR0"/>
<gene>
    <name evidence="9" type="primary">ftsL</name>
    <name evidence="9" type="ORF">CHH28_00340</name>
</gene>
<reference evidence="9 10" key="1">
    <citation type="submission" date="2017-07" db="EMBL/GenBank/DDBJ databases">
        <title>Annotated genome sequence of Bacterioplanes sanyensis isolated from Red Sea.</title>
        <authorList>
            <person name="Rehman Z.U."/>
        </authorList>
    </citation>
    <scope>NUCLEOTIDE SEQUENCE [LARGE SCALE GENOMIC DNA]</scope>
    <source>
        <strain evidence="9 10">NV9</strain>
    </source>
</reference>
<dbReference type="RefSeq" id="WP_094058445.1">
    <property type="nucleotide sequence ID" value="NZ_CP022530.1"/>
</dbReference>
<dbReference type="OrthoDB" id="5298556at2"/>
<evidence type="ECO:0000256" key="7">
    <source>
        <dbReference type="ARBA" id="ARBA00023306"/>
    </source>
</evidence>
<accession>A0A222FDR0</accession>
<name>A0A222FDR0_9GAMM</name>
<dbReference type="GO" id="GO:0043093">
    <property type="term" value="P:FtsZ-dependent cytokinesis"/>
    <property type="evidence" value="ECO:0007669"/>
    <property type="project" value="TreeGrafter"/>
</dbReference>
<evidence type="ECO:0000256" key="3">
    <source>
        <dbReference type="ARBA" id="ARBA00022618"/>
    </source>
</evidence>
<dbReference type="Pfam" id="PF04999">
    <property type="entry name" value="FtsL"/>
    <property type="match status" value="1"/>
</dbReference>
<keyword evidence="2" id="KW-1003">Cell membrane</keyword>
<dbReference type="EMBL" id="CP022530">
    <property type="protein sequence ID" value="ASP37227.1"/>
    <property type="molecule type" value="Genomic_DNA"/>
</dbReference>
<protein>
    <recommendedName>
        <fullName evidence="8">Cell division protein FtsL</fullName>
    </recommendedName>
</protein>
<evidence type="ECO:0000256" key="4">
    <source>
        <dbReference type="ARBA" id="ARBA00022692"/>
    </source>
</evidence>
<keyword evidence="5" id="KW-1133">Transmembrane helix</keyword>
<dbReference type="PANTHER" id="PTHR37479">
    <property type="entry name" value="CELL DIVISION PROTEIN FTSL"/>
    <property type="match status" value="1"/>
</dbReference>
<keyword evidence="3 9" id="KW-0132">Cell division</keyword>
<evidence type="ECO:0000256" key="1">
    <source>
        <dbReference type="ARBA" id="ARBA00004401"/>
    </source>
</evidence>
<dbReference type="GO" id="GO:0005886">
    <property type="term" value="C:plasma membrane"/>
    <property type="evidence" value="ECO:0007669"/>
    <property type="project" value="UniProtKB-SubCell"/>
</dbReference>
<proteinExistence type="predicted"/>
<keyword evidence="10" id="KW-1185">Reference proteome</keyword>
<evidence type="ECO:0000256" key="8">
    <source>
        <dbReference type="NCBIfam" id="TIGR02209"/>
    </source>
</evidence>
<organism evidence="9 10">
    <name type="scientific">Bacterioplanes sanyensis</name>
    <dbReference type="NCBI Taxonomy" id="1249553"/>
    <lineage>
        <taxon>Bacteria</taxon>
        <taxon>Pseudomonadati</taxon>
        <taxon>Pseudomonadota</taxon>
        <taxon>Gammaproteobacteria</taxon>
        <taxon>Oceanospirillales</taxon>
        <taxon>Oceanospirillaceae</taxon>
        <taxon>Bacterioplanes</taxon>
    </lineage>
</organism>
<dbReference type="PANTHER" id="PTHR37479:SF1">
    <property type="entry name" value="CELL DIVISION PROTEIN FTSL"/>
    <property type="match status" value="1"/>
</dbReference>